<dbReference type="Pfam" id="PF13427">
    <property type="entry name" value="AadA_C"/>
    <property type="match status" value="1"/>
</dbReference>
<gene>
    <name evidence="4" type="ORF">CLCOS_15330</name>
    <name evidence="3" type="ORF">WX73_03790</name>
</gene>
<evidence type="ECO:0000259" key="2">
    <source>
        <dbReference type="Pfam" id="PF13427"/>
    </source>
</evidence>
<dbReference type="Proteomes" id="UP000093694">
    <property type="component" value="Unassembled WGS sequence"/>
</dbReference>
<evidence type="ECO:0000313" key="5">
    <source>
        <dbReference type="Proteomes" id="UP000077384"/>
    </source>
</evidence>
<dbReference type="RefSeq" id="WP_023161871.1">
    <property type="nucleotide sequence ID" value="NZ_LITQ01000009.1"/>
</dbReference>
<sequence>MEGMYLTKNKVGKPNSEIEPYLYFCDEKFNSYGYYDINYVTWWTLKYNGIPINSPNVSSLNINVQWNNIVETMNYNLNSYWKKKLCEKNIFLSDEWIEFAVLTLCRILYTLDNKSIATKIESAKYTIMSIPDDQRSKHRLPIESLNKTYIIPEFFKIKVLGSIVGIEHIVTKE</sequence>
<evidence type="ECO:0000313" key="6">
    <source>
        <dbReference type="Proteomes" id="UP000093694"/>
    </source>
</evidence>
<keyword evidence="1" id="KW-0808">Transferase</keyword>
<reference evidence="3 5" key="1">
    <citation type="journal article" date="2015" name="Biotechnol. Bioeng.">
        <title>Genome sequence and phenotypic characterization of Caulobacter segnis.</title>
        <authorList>
            <person name="Patel S."/>
            <person name="Fletcher B."/>
            <person name="Scott D.C."/>
            <person name="Ely B."/>
        </authorList>
    </citation>
    <scope>NUCLEOTIDE SEQUENCE [LARGE SCALE GENOMIC DNA]</scope>
    <source>
        <strain evidence="3 5">PS02</strain>
    </source>
</reference>
<name>A0A166TMW6_9CLOT</name>
<dbReference type="PATRIC" id="fig|1705578.3.peg.3861"/>
<keyword evidence="6" id="KW-1185">Reference proteome</keyword>
<evidence type="ECO:0000313" key="4">
    <source>
        <dbReference type="EMBL" id="OBR95209.1"/>
    </source>
</evidence>
<comment type="caution">
    <text evidence="3">The sequence shown here is derived from an EMBL/GenBank/DDBJ whole genome shotgun (WGS) entry which is preliminary data.</text>
</comment>
<dbReference type="InterPro" id="IPR025184">
    <property type="entry name" value="AadA_C"/>
</dbReference>
<dbReference type="EMBL" id="LITQ01000009">
    <property type="protein sequence ID" value="OAA93880.1"/>
    <property type="molecule type" value="Genomic_DNA"/>
</dbReference>
<reference evidence="4 6" key="2">
    <citation type="journal article" date="2016" name="Front. Microbiol.">
        <title>Industrial Acetogenic Biocatalysts: A Comparative Metabolic and Genomic Analysis.</title>
        <authorList>
            <person name="Bengelsdorf F."/>
            <person name="Poehlein A."/>
            <person name="Sonja S."/>
            <person name="Erz C."/>
            <person name="Hummel T."/>
            <person name="Hoffmeister S."/>
            <person name="Daniel R."/>
            <person name="Durre P."/>
        </authorList>
    </citation>
    <scope>NUCLEOTIDE SEQUENCE [LARGE SCALE GENOMIC DNA]</scope>
    <source>
        <strain evidence="4 6">PTA-10522</strain>
    </source>
</reference>
<dbReference type="Proteomes" id="UP000077384">
    <property type="component" value="Unassembled WGS sequence"/>
</dbReference>
<evidence type="ECO:0000313" key="3">
    <source>
        <dbReference type="EMBL" id="OAA93880.1"/>
    </source>
</evidence>
<dbReference type="AlphaFoldDB" id="A0A166TMW6"/>
<dbReference type="GO" id="GO:0016740">
    <property type="term" value="F:transferase activity"/>
    <property type="evidence" value="ECO:0007669"/>
    <property type="project" value="UniProtKB-KW"/>
</dbReference>
<dbReference type="EMBL" id="LROR01000038">
    <property type="protein sequence ID" value="OBR95209.1"/>
    <property type="molecule type" value="Genomic_DNA"/>
</dbReference>
<proteinExistence type="predicted"/>
<feature type="domain" description="Adenylyltransferase AadA C-terminal" evidence="2">
    <location>
        <begin position="99"/>
        <end position="135"/>
    </location>
</feature>
<protein>
    <recommendedName>
        <fullName evidence="2">Adenylyltransferase AadA C-terminal domain-containing protein</fullName>
    </recommendedName>
</protein>
<evidence type="ECO:0000256" key="1">
    <source>
        <dbReference type="ARBA" id="ARBA00022679"/>
    </source>
</evidence>
<organism evidence="3 5">
    <name type="scientific">Clostridium coskatii</name>
    <dbReference type="NCBI Taxonomy" id="1705578"/>
    <lineage>
        <taxon>Bacteria</taxon>
        <taxon>Bacillati</taxon>
        <taxon>Bacillota</taxon>
        <taxon>Clostridia</taxon>
        <taxon>Eubacteriales</taxon>
        <taxon>Clostridiaceae</taxon>
        <taxon>Clostridium</taxon>
    </lineage>
</organism>
<accession>A0A166TMW6</accession>